<dbReference type="InterPro" id="IPR000639">
    <property type="entry name" value="Epox_hydrolase-like"/>
</dbReference>
<evidence type="ECO:0000256" key="1">
    <source>
        <dbReference type="ARBA" id="ARBA00022801"/>
    </source>
</evidence>
<dbReference type="RefSeq" id="WP_123665822.1">
    <property type="nucleotide sequence ID" value="NZ_RJKE01000001.1"/>
</dbReference>
<dbReference type="InterPro" id="IPR050266">
    <property type="entry name" value="AB_hydrolase_sf"/>
</dbReference>
<dbReference type="GO" id="GO:0016787">
    <property type="term" value="F:hydrolase activity"/>
    <property type="evidence" value="ECO:0007669"/>
    <property type="project" value="UniProtKB-KW"/>
</dbReference>
<dbReference type="PANTHER" id="PTHR43798">
    <property type="entry name" value="MONOACYLGLYCEROL LIPASE"/>
    <property type="match status" value="1"/>
</dbReference>
<comment type="caution">
    <text evidence="3">The sequence shown here is derived from an EMBL/GenBank/DDBJ whole genome shotgun (WGS) entry which is preliminary data.</text>
</comment>
<feature type="domain" description="AB hydrolase-1" evidence="2">
    <location>
        <begin position="164"/>
        <end position="270"/>
    </location>
</feature>
<evidence type="ECO:0000313" key="3">
    <source>
        <dbReference type="EMBL" id="ROO86423.1"/>
    </source>
</evidence>
<dbReference type="SUPFAM" id="SSF53474">
    <property type="entry name" value="alpha/beta-Hydrolases"/>
    <property type="match status" value="1"/>
</dbReference>
<dbReference type="Gene3D" id="3.40.50.1820">
    <property type="entry name" value="alpha/beta hydrolase"/>
    <property type="match status" value="1"/>
</dbReference>
<organism evidence="3 4">
    <name type="scientific">Actinocorallia herbida</name>
    <dbReference type="NCBI Taxonomy" id="58109"/>
    <lineage>
        <taxon>Bacteria</taxon>
        <taxon>Bacillati</taxon>
        <taxon>Actinomycetota</taxon>
        <taxon>Actinomycetes</taxon>
        <taxon>Streptosporangiales</taxon>
        <taxon>Thermomonosporaceae</taxon>
        <taxon>Actinocorallia</taxon>
    </lineage>
</organism>
<keyword evidence="4" id="KW-1185">Reference proteome</keyword>
<dbReference type="PRINTS" id="PR00412">
    <property type="entry name" value="EPOXHYDRLASE"/>
</dbReference>
<accession>A0A3N1CYR1</accession>
<gene>
    <name evidence="3" type="ORF">EDD29_3990</name>
</gene>
<dbReference type="PANTHER" id="PTHR43798:SF31">
    <property type="entry name" value="AB HYDROLASE SUPERFAMILY PROTEIN YCLE"/>
    <property type="match status" value="1"/>
</dbReference>
<dbReference type="InterPro" id="IPR000073">
    <property type="entry name" value="AB_hydrolase_1"/>
</dbReference>
<name>A0A3N1CYR1_9ACTN</name>
<dbReference type="GO" id="GO:0016020">
    <property type="term" value="C:membrane"/>
    <property type="evidence" value="ECO:0007669"/>
    <property type="project" value="TreeGrafter"/>
</dbReference>
<dbReference type="Proteomes" id="UP000272400">
    <property type="component" value="Unassembled WGS sequence"/>
</dbReference>
<sequence length="293" mass="31665">MSTAAPDRARGRLLRLRDADVHVREEGPADGPPLVLLHGFLTSAHTWRNVSPALARDHRVILVDLPGSGESPAPRGRAWSADRSADLLADLLDALDLPEAVLVGSQMGGSLAAWFAARRPERVSRLVVMAAGVLGETAANLTLYRLLATPVAGRLLARVFPRGPFEERWRAAHGPGHQHDPEALAYYHAHLRRRGHSMAVFGLGMRMSYGPGFDALAEPLRGLPVPTLLVFGEADPLVPVTTGRRFATLLPHSRLLVLPGCGDFPQEERPAEVTDAVLRFLAEDTGTRPDDGT</sequence>
<dbReference type="InterPro" id="IPR029058">
    <property type="entry name" value="AB_hydrolase_fold"/>
</dbReference>
<evidence type="ECO:0000259" key="2">
    <source>
        <dbReference type="Pfam" id="PF00561"/>
    </source>
</evidence>
<protein>
    <submittedName>
        <fullName evidence="3">Pimeloyl-ACP methyl ester carboxylesterase</fullName>
    </submittedName>
</protein>
<dbReference type="AlphaFoldDB" id="A0A3N1CYR1"/>
<dbReference type="PRINTS" id="PR00111">
    <property type="entry name" value="ABHYDROLASE"/>
</dbReference>
<feature type="domain" description="AB hydrolase-1" evidence="2">
    <location>
        <begin position="32"/>
        <end position="131"/>
    </location>
</feature>
<keyword evidence="1" id="KW-0378">Hydrolase</keyword>
<evidence type="ECO:0000313" key="4">
    <source>
        <dbReference type="Proteomes" id="UP000272400"/>
    </source>
</evidence>
<dbReference type="EMBL" id="RJKE01000001">
    <property type="protein sequence ID" value="ROO86423.1"/>
    <property type="molecule type" value="Genomic_DNA"/>
</dbReference>
<reference evidence="3 4" key="1">
    <citation type="submission" date="2018-11" db="EMBL/GenBank/DDBJ databases">
        <title>Sequencing the genomes of 1000 actinobacteria strains.</title>
        <authorList>
            <person name="Klenk H.-P."/>
        </authorList>
    </citation>
    <scope>NUCLEOTIDE SEQUENCE [LARGE SCALE GENOMIC DNA]</scope>
    <source>
        <strain evidence="3 4">DSM 44254</strain>
    </source>
</reference>
<dbReference type="Pfam" id="PF00561">
    <property type="entry name" value="Abhydrolase_1"/>
    <property type="match status" value="2"/>
</dbReference>
<proteinExistence type="predicted"/>
<dbReference type="OrthoDB" id="5495375at2"/>